<dbReference type="Pfam" id="PF01055">
    <property type="entry name" value="Glyco_hydro_31_2nd"/>
    <property type="match status" value="1"/>
</dbReference>
<dbReference type="Proteomes" id="UP001159042">
    <property type="component" value="Unassembled WGS sequence"/>
</dbReference>
<keyword evidence="4" id="KW-0326">Glycosidase</keyword>
<dbReference type="Gene3D" id="2.60.40.1760">
    <property type="entry name" value="glycosyl hydrolase (family 31)"/>
    <property type="match status" value="1"/>
</dbReference>
<dbReference type="Pfam" id="PF00088">
    <property type="entry name" value="Trefoil"/>
    <property type="match status" value="1"/>
</dbReference>
<organism evidence="7 8">
    <name type="scientific">Exocentrus adspersus</name>
    <dbReference type="NCBI Taxonomy" id="1586481"/>
    <lineage>
        <taxon>Eukaryota</taxon>
        <taxon>Metazoa</taxon>
        <taxon>Ecdysozoa</taxon>
        <taxon>Arthropoda</taxon>
        <taxon>Hexapoda</taxon>
        <taxon>Insecta</taxon>
        <taxon>Pterygota</taxon>
        <taxon>Neoptera</taxon>
        <taxon>Endopterygota</taxon>
        <taxon>Coleoptera</taxon>
        <taxon>Polyphaga</taxon>
        <taxon>Cucujiformia</taxon>
        <taxon>Chrysomeloidea</taxon>
        <taxon>Cerambycidae</taxon>
        <taxon>Lamiinae</taxon>
        <taxon>Acanthocinini</taxon>
        <taxon>Exocentrus</taxon>
    </lineage>
</organism>
<dbReference type="InterPro" id="IPR013780">
    <property type="entry name" value="Glyco_hydro_b"/>
</dbReference>
<keyword evidence="8" id="KW-1185">Reference proteome</keyword>
<dbReference type="PANTHER" id="PTHR22762">
    <property type="entry name" value="ALPHA-GLUCOSIDASE"/>
    <property type="match status" value="1"/>
</dbReference>
<feature type="disulfide bond" evidence="3">
    <location>
        <begin position="82"/>
        <end position="97"/>
    </location>
</feature>
<keyword evidence="5" id="KW-0812">Transmembrane</keyword>
<feature type="disulfide bond" evidence="3">
    <location>
        <begin position="72"/>
        <end position="98"/>
    </location>
</feature>
<dbReference type="SUPFAM" id="SSF57492">
    <property type="entry name" value="Trefoil"/>
    <property type="match status" value="1"/>
</dbReference>
<keyword evidence="5" id="KW-1133">Transmembrane helix</keyword>
<dbReference type="InterPro" id="IPR017853">
    <property type="entry name" value="GH"/>
</dbReference>
<dbReference type="SMART" id="SM00018">
    <property type="entry name" value="PD"/>
    <property type="match status" value="1"/>
</dbReference>
<dbReference type="AlphaFoldDB" id="A0AAV8W4C4"/>
<evidence type="ECO:0000313" key="8">
    <source>
        <dbReference type="Proteomes" id="UP001159042"/>
    </source>
</evidence>
<comment type="caution">
    <text evidence="3">Lacks conserved residue(s) required for the propagation of feature annotation.</text>
</comment>
<dbReference type="InterPro" id="IPR048395">
    <property type="entry name" value="Glyco_hydro_31_C"/>
</dbReference>
<dbReference type="InterPro" id="IPR044913">
    <property type="entry name" value="P_trefoil_dom_sf"/>
</dbReference>
<dbReference type="GO" id="GO:0006491">
    <property type="term" value="P:N-glycan processing"/>
    <property type="evidence" value="ECO:0007669"/>
    <property type="project" value="TreeGrafter"/>
</dbReference>
<dbReference type="InterPro" id="IPR000322">
    <property type="entry name" value="Glyco_hydro_31_TIM"/>
</dbReference>
<dbReference type="PANTHER" id="PTHR22762:SF167">
    <property type="entry name" value="LYSOSOMAL ALPHA-GLUCOSIDASE-LIKE PROTEIN"/>
    <property type="match status" value="1"/>
</dbReference>
<evidence type="ECO:0000256" key="2">
    <source>
        <dbReference type="ARBA" id="ARBA00023157"/>
    </source>
</evidence>
<dbReference type="InterPro" id="IPR000519">
    <property type="entry name" value="P_trefoil_dom"/>
</dbReference>
<dbReference type="SUPFAM" id="SSF51011">
    <property type="entry name" value="Glycosyl hydrolase domain"/>
    <property type="match status" value="1"/>
</dbReference>
<dbReference type="EMBL" id="JANEYG010000011">
    <property type="protein sequence ID" value="KAJ8921288.1"/>
    <property type="molecule type" value="Genomic_DNA"/>
</dbReference>
<evidence type="ECO:0000256" key="3">
    <source>
        <dbReference type="PROSITE-ProRule" id="PRU00779"/>
    </source>
</evidence>
<name>A0AAV8W4C4_9CUCU</name>
<evidence type="ECO:0000313" key="7">
    <source>
        <dbReference type="EMBL" id="KAJ8921288.1"/>
    </source>
</evidence>
<evidence type="ECO:0000259" key="6">
    <source>
        <dbReference type="PROSITE" id="PS51448"/>
    </source>
</evidence>
<dbReference type="Gene3D" id="2.60.40.1180">
    <property type="entry name" value="Golgi alpha-mannosidase II"/>
    <property type="match status" value="1"/>
</dbReference>
<protein>
    <recommendedName>
        <fullName evidence="6">P-type domain-containing protein</fullName>
    </recommendedName>
</protein>
<evidence type="ECO:0000256" key="5">
    <source>
        <dbReference type="SAM" id="Phobius"/>
    </source>
</evidence>
<dbReference type="SUPFAM" id="SSF51445">
    <property type="entry name" value="(Trans)glycosidases"/>
    <property type="match status" value="1"/>
</dbReference>
<feature type="transmembrane region" description="Helical" evidence="5">
    <location>
        <begin position="39"/>
        <end position="58"/>
    </location>
</feature>
<keyword evidence="5" id="KW-0472">Membrane</keyword>
<keyword evidence="2 3" id="KW-1015">Disulfide bond</keyword>
<accession>A0AAV8W4C4</accession>
<dbReference type="Gene3D" id="4.10.110.10">
    <property type="entry name" value="Spasmolytic Protein, domain 1"/>
    <property type="match status" value="1"/>
</dbReference>
<dbReference type="GO" id="GO:0090599">
    <property type="term" value="F:alpha-glucosidase activity"/>
    <property type="evidence" value="ECO:0007669"/>
    <property type="project" value="TreeGrafter"/>
</dbReference>
<evidence type="ECO:0000256" key="1">
    <source>
        <dbReference type="ARBA" id="ARBA00007806"/>
    </source>
</evidence>
<proteinExistence type="inferred from homology"/>
<evidence type="ECO:0000256" key="4">
    <source>
        <dbReference type="RuleBase" id="RU361185"/>
    </source>
</evidence>
<dbReference type="PROSITE" id="PS51448">
    <property type="entry name" value="P_TREFOIL_2"/>
    <property type="match status" value="1"/>
</dbReference>
<sequence length="836" mass="95754">MPEDISWVQVNRTNSDDDTKGFRQKITIRSIVCNKIVRGWILLTVFAATVPVLVYYFVIDKGTYETDDSYTCLVEKSFRITCGKVNITSNDCENVNCCFDKFDKVCYHYLPSKYSYDIDENEEYIPLQIKTPYNTSSLKKLHIGVKEIDENKVSLILSQEPIAGNQFNDTKKNYEVRIIAEKLMVEVSRSNGDLLLSTTKGPLIASQNYWEWSLYLTNHSLFGLNKTLINTPVNSTFKKVIYKNKVDHSTVPILWAYNNKQFHGVIINHDGPLEIDILPSNIVILRGLSDAPIEIELAVGPTPSDLHHQQTKSSALPPPWVLGTHMCRRGSSVNLTELLSDYNMDSKADSDCIHENLVMGIMNDNGENINKIKDIIKSIKDKGSRLLLSVPPHVLQNFNKVFNRSLELDLLLKYNNSIYTGRYMNEAVVYPDYKDENSQLYIEELMALLNEYVDKNDISGLVLYDNWPVNENYSMSNSEFPYLSKELQQAMSSTVPWNCTGKRSVLHMQEHNVYGANQMLSFEKHFENATNEILIMSASKTSGQVQPSIIQNVNTSWSDLQKQIDNVLFNSISGNHLVSIPVCGDTVHFRKSLQETLCLRWYLVAATMPLFRISAHKPWRDYANLNTQFAQEGALKAINYRKILLSYYYTLLRRNEPVVRPMFYSYYENETTFSMRHQYMIGDSILVAHPFSTGRNKLQIYLPSKVEIWYELWGGKLYNSTDNPWINFDIVETDFIGFVSQGSIIPLKDDDSLDLIIALNCSIESCSSMGSLLDSNSYINFVSNKTSLIISDIPNETCNITLRTIQLYYYENNNSSIKLLNKNENICNMSHTIILF</sequence>
<dbReference type="Gene3D" id="3.20.20.80">
    <property type="entry name" value="Glycosidases"/>
    <property type="match status" value="1"/>
</dbReference>
<reference evidence="7 8" key="1">
    <citation type="journal article" date="2023" name="Insect Mol. Biol.">
        <title>Genome sequencing provides insights into the evolution of gene families encoding plant cell wall-degrading enzymes in longhorned beetles.</title>
        <authorList>
            <person name="Shin N.R."/>
            <person name="Okamura Y."/>
            <person name="Kirsch R."/>
            <person name="Pauchet Y."/>
        </authorList>
    </citation>
    <scope>NUCLEOTIDE SEQUENCE [LARGE SCALE GENOMIC DNA]</scope>
    <source>
        <strain evidence="7">EAD_L_NR</strain>
    </source>
</reference>
<feature type="domain" description="P-type" evidence="6">
    <location>
        <begin position="70"/>
        <end position="110"/>
    </location>
</feature>
<comment type="caution">
    <text evidence="7">The sequence shown here is derived from an EMBL/GenBank/DDBJ whole genome shotgun (WGS) entry which is preliminary data.</text>
</comment>
<dbReference type="CDD" id="cd00111">
    <property type="entry name" value="Trefoil"/>
    <property type="match status" value="1"/>
</dbReference>
<keyword evidence="4" id="KW-0378">Hydrolase</keyword>
<gene>
    <name evidence="7" type="ORF">NQ315_013762</name>
</gene>
<dbReference type="GO" id="GO:0005975">
    <property type="term" value="P:carbohydrate metabolic process"/>
    <property type="evidence" value="ECO:0007669"/>
    <property type="project" value="InterPro"/>
</dbReference>
<dbReference type="Pfam" id="PF21365">
    <property type="entry name" value="Glyco_hydro_31_3rd"/>
    <property type="match status" value="1"/>
</dbReference>
<comment type="similarity">
    <text evidence="1 4">Belongs to the glycosyl hydrolase 31 family.</text>
</comment>